<dbReference type="Proteomes" id="UP000010552">
    <property type="component" value="Unassembled WGS sequence"/>
</dbReference>
<evidence type="ECO:0000256" key="1">
    <source>
        <dbReference type="SAM" id="MobiDB-lite"/>
    </source>
</evidence>
<dbReference type="InParanoid" id="L5JZG4"/>
<reference evidence="3" key="1">
    <citation type="journal article" date="2013" name="Science">
        <title>Comparative analysis of bat genomes provides insight into the evolution of flight and immunity.</title>
        <authorList>
            <person name="Zhang G."/>
            <person name="Cowled C."/>
            <person name="Shi Z."/>
            <person name="Huang Z."/>
            <person name="Bishop-Lilly K.A."/>
            <person name="Fang X."/>
            <person name="Wynne J.W."/>
            <person name="Xiong Z."/>
            <person name="Baker M.L."/>
            <person name="Zhao W."/>
            <person name="Tachedjian M."/>
            <person name="Zhu Y."/>
            <person name="Zhou P."/>
            <person name="Jiang X."/>
            <person name="Ng J."/>
            <person name="Yang L."/>
            <person name="Wu L."/>
            <person name="Xiao J."/>
            <person name="Feng Y."/>
            <person name="Chen Y."/>
            <person name="Sun X."/>
            <person name="Zhang Y."/>
            <person name="Marsh G.A."/>
            <person name="Crameri G."/>
            <person name="Broder C.C."/>
            <person name="Frey K.G."/>
            <person name="Wang L.F."/>
            <person name="Wang J."/>
        </authorList>
    </citation>
    <scope>NUCLEOTIDE SEQUENCE [LARGE SCALE GENOMIC DNA]</scope>
</reference>
<keyword evidence="3" id="KW-1185">Reference proteome</keyword>
<protein>
    <submittedName>
        <fullName evidence="2">Uncharacterized protein</fullName>
    </submittedName>
</protein>
<feature type="region of interest" description="Disordered" evidence="1">
    <location>
        <begin position="24"/>
        <end position="43"/>
    </location>
</feature>
<proteinExistence type="predicted"/>
<evidence type="ECO:0000313" key="2">
    <source>
        <dbReference type="EMBL" id="ELK04452.1"/>
    </source>
</evidence>
<dbReference type="EMBL" id="KB031072">
    <property type="protein sequence ID" value="ELK04452.1"/>
    <property type="molecule type" value="Genomic_DNA"/>
</dbReference>
<evidence type="ECO:0000313" key="3">
    <source>
        <dbReference type="Proteomes" id="UP000010552"/>
    </source>
</evidence>
<gene>
    <name evidence="2" type="ORF">PAL_GLEAN10024814</name>
</gene>
<sequence>MSKLMTDLTGNRGWAGLQAALSASVRGDRNSTTGPAPPPPDLQVALRWDLASLAKSSAAHHRHGGSRAHTSRSTARVAVEGVAGACAIAGFSAGAEKGALCRVQV</sequence>
<accession>L5JZG4</accession>
<name>L5JZG4_PTEAL</name>
<dbReference type="AlphaFoldDB" id="L5JZG4"/>
<organism evidence="2 3">
    <name type="scientific">Pteropus alecto</name>
    <name type="common">Black flying fox</name>
    <dbReference type="NCBI Taxonomy" id="9402"/>
    <lineage>
        <taxon>Eukaryota</taxon>
        <taxon>Metazoa</taxon>
        <taxon>Chordata</taxon>
        <taxon>Craniata</taxon>
        <taxon>Vertebrata</taxon>
        <taxon>Euteleostomi</taxon>
        <taxon>Mammalia</taxon>
        <taxon>Eutheria</taxon>
        <taxon>Laurasiatheria</taxon>
        <taxon>Chiroptera</taxon>
        <taxon>Yinpterochiroptera</taxon>
        <taxon>Pteropodoidea</taxon>
        <taxon>Pteropodidae</taxon>
        <taxon>Pteropodinae</taxon>
        <taxon>Pteropus</taxon>
    </lineage>
</organism>